<name>A0A919BUX8_STRFL</name>
<protein>
    <submittedName>
        <fullName evidence="1">Uncharacterized protein</fullName>
    </submittedName>
</protein>
<comment type="caution">
    <text evidence="1">The sequence shown here is derived from an EMBL/GenBank/DDBJ whole genome shotgun (WGS) entry which is preliminary data.</text>
</comment>
<dbReference type="AlphaFoldDB" id="A0A919BUX8"/>
<evidence type="ECO:0000313" key="1">
    <source>
        <dbReference type="EMBL" id="GHG14068.1"/>
    </source>
</evidence>
<reference evidence="1" key="2">
    <citation type="submission" date="2020-09" db="EMBL/GenBank/DDBJ databases">
        <authorList>
            <person name="Sun Q."/>
            <person name="Ohkuma M."/>
        </authorList>
    </citation>
    <scope>NUCLEOTIDE SEQUENCE</scope>
    <source>
        <strain evidence="1">JCM 4122</strain>
    </source>
</reference>
<accession>A0A919BUX8</accession>
<organism evidence="1 2">
    <name type="scientific">Streptomyces filamentosus</name>
    <name type="common">Streptomyces roseosporus</name>
    <dbReference type="NCBI Taxonomy" id="67294"/>
    <lineage>
        <taxon>Bacteria</taxon>
        <taxon>Bacillati</taxon>
        <taxon>Actinomycetota</taxon>
        <taxon>Actinomycetes</taxon>
        <taxon>Kitasatosporales</taxon>
        <taxon>Streptomycetaceae</taxon>
        <taxon>Streptomyces</taxon>
    </lineage>
</organism>
<dbReference type="Proteomes" id="UP000632849">
    <property type="component" value="Unassembled WGS sequence"/>
</dbReference>
<keyword evidence="2" id="KW-1185">Reference proteome</keyword>
<proteinExistence type="predicted"/>
<reference evidence="1" key="1">
    <citation type="journal article" date="2014" name="Int. J. Syst. Evol. Microbiol.">
        <title>Complete genome sequence of Corynebacterium casei LMG S-19264T (=DSM 44701T), isolated from a smear-ripened cheese.</title>
        <authorList>
            <consortium name="US DOE Joint Genome Institute (JGI-PGF)"/>
            <person name="Walter F."/>
            <person name="Albersmeier A."/>
            <person name="Kalinowski J."/>
            <person name="Ruckert C."/>
        </authorList>
    </citation>
    <scope>NUCLEOTIDE SEQUENCE</scope>
    <source>
        <strain evidence="1">JCM 4122</strain>
    </source>
</reference>
<sequence length="181" mass="19296">MSNGVDNKSAPADMTTAAEFGGLVDPARPISPAEQALSDWLETTLAAETRLAHDGTAEWKYQSVYELIAAYGRWFTPAALPTGVRVLPERQCFVNAAETELEHPGLAYIEGLALGGDSPLPTLHAWCADGDGQVIDPTWSELGGSAYLGIALPSALRPQGPRYWGVLEAPNSLYSLLRSGL</sequence>
<evidence type="ECO:0000313" key="2">
    <source>
        <dbReference type="Proteomes" id="UP000632849"/>
    </source>
</evidence>
<gene>
    <name evidence="1" type="ORF">GCM10017667_55300</name>
</gene>
<dbReference type="EMBL" id="BNBE01000002">
    <property type="protein sequence ID" value="GHG14068.1"/>
    <property type="molecule type" value="Genomic_DNA"/>
</dbReference>
<dbReference type="RefSeq" id="WP_190043389.1">
    <property type="nucleotide sequence ID" value="NZ_BNBE01000002.1"/>
</dbReference>